<name>A0ABW5WTJ5_9STAP</name>
<dbReference type="EMBL" id="JBHUOQ010000001">
    <property type="protein sequence ID" value="MFD2829669.1"/>
    <property type="molecule type" value="Genomic_DNA"/>
</dbReference>
<dbReference type="Pfam" id="PF11193">
    <property type="entry name" value="DUF2812"/>
    <property type="match status" value="1"/>
</dbReference>
<organism evidence="2 3">
    <name type="scientific">Corticicoccus populi</name>
    <dbReference type="NCBI Taxonomy" id="1812821"/>
    <lineage>
        <taxon>Bacteria</taxon>
        <taxon>Bacillati</taxon>
        <taxon>Bacillota</taxon>
        <taxon>Bacilli</taxon>
        <taxon>Bacillales</taxon>
        <taxon>Staphylococcaceae</taxon>
        <taxon>Corticicoccus</taxon>
    </lineage>
</organism>
<dbReference type="RefSeq" id="WP_377771874.1">
    <property type="nucleotide sequence ID" value="NZ_JBHUOQ010000001.1"/>
</dbReference>
<accession>A0ABW5WTJ5</accession>
<keyword evidence="1" id="KW-0812">Transmembrane</keyword>
<dbReference type="InterPro" id="IPR021359">
    <property type="entry name" value="DUF2812"/>
</dbReference>
<feature type="transmembrane region" description="Helical" evidence="1">
    <location>
        <begin position="117"/>
        <end position="138"/>
    </location>
</feature>
<proteinExistence type="predicted"/>
<evidence type="ECO:0000313" key="2">
    <source>
        <dbReference type="EMBL" id="MFD2829669.1"/>
    </source>
</evidence>
<keyword evidence="1" id="KW-0472">Membrane</keyword>
<reference evidence="3" key="1">
    <citation type="journal article" date="2019" name="Int. J. Syst. Evol. Microbiol.">
        <title>The Global Catalogue of Microorganisms (GCM) 10K type strain sequencing project: providing services to taxonomists for standard genome sequencing and annotation.</title>
        <authorList>
            <consortium name="The Broad Institute Genomics Platform"/>
            <consortium name="The Broad Institute Genome Sequencing Center for Infectious Disease"/>
            <person name="Wu L."/>
            <person name="Ma J."/>
        </authorList>
    </citation>
    <scope>NUCLEOTIDE SEQUENCE [LARGE SCALE GENOMIC DNA]</scope>
    <source>
        <strain evidence="3">KCTC 33575</strain>
    </source>
</reference>
<sequence length="176" mass="20927">MLKFFTVDNFEKEGMYLRSMAQKGWHFKAYKNFKYIFEKSESKDVYYQIDYHSQAEGDKDEYIQFFEDSGWSFAFSYPIFDGEWIYFKKESSATGTAEIYTDTSSKINLFQKIRKRWCLFGIFISIFMIMALFINGLALESPSISLYVIMILALFVIILYSKMIVNLTRKIRQLQT</sequence>
<keyword evidence="1" id="KW-1133">Transmembrane helix</keyword>
<evidence type="ECO:0000313" key="3">
    <source>
        <dbReference type="Proteomes" id="UP001597519"/>
    </source>
</evidence>
<dbReference type="Proteomes" id="UP001597519">
    <property type="component" value="Unassembled WGS sequence"/>
</dbReference>
<protein>
    <submittedName>
        <fullName evidence="2">DUF2812 domain-containing protein</fullName>
    </submittedName>
</protein>
<comment type="caution">
    <text evidence="2">The sequence shown here is derived from an EMBL/GenBank/DDBJ whole genome shotgun (WGS) entry which is preliminary data.</text>
</comment>
<gene>
    <name evidence="2" type="ORF">ACFSX4_04255</name>
</gene>
<keyword evidence="3" id="KW-1185">Reference proteome</keyword>
<evidence type="ECO:0000256" key="1">
    <source>
        <dbReference type="SAM" id="Phobius"/>
    </source>
</evidence>
<feature type="transmembrane region" description="Helical" evidence="1">
    <location>
        <begin position="144"/>
        <end position="165"/>
    </location>
</feature>